<dbReference type="Gene3D" id="3.40.1580.10">
    <property type="entry name" value="SMI1/KNR4-like"/>
    <property type="match status" value="1"/>
</dbReference>
<evidence type="ECO:0008006" key="3">
    <source>
        <dbReference type="Google" id="ProtNLM"/>
    </source>
</evidence>
<dbReference type="Proteomes" id="UP000590442">
    <property type="component" value="Unassembled WGS sequence"/>
</dbReference>
<dbReference type="RefSeq" id="WP_167964245.1">
    <property type="nucleotide sequence ID" value="NZ_JAATJJ010000001.1"/>
</dbReference>
<comment type="caution">
    <text evidence="1">The sequence shown here is derived from an EMBL/GenBank/DDBJ whole genome shotgun (WGS) entry which is preliminary data.</text>
</comment>
<dbReference type="EMBL" id="JAATJJ010000001">
    <property type="protein sequence ID" value="NJB71961.1"/>
    <property type="molecule type" value="Genomic_DNA"/>
</dbReference>
<reference evidence="1 2" key="1">
    <citation type="submission" date="2020-03" db="EMBL/GenBank/DDBJ databases">
        <title>Genomic Encyclopedia of Type Strains, Phase IV (KMG-IV): sequencing the most valuable type-strain genomes for metagenomic binning, comparative biology and taxonomic classification.</title>
        <authorList>
            <person name="Goeker M."/>
        </authorList>
    </citation>
    <scope>NUCLEOTIDE SEQUENCE [LARGE SCALE GENOMIC DNA]</scope>
    <source>
        <strain evidence="1 2">DSM 29762</strain>
    </source>
</reference>
<evidence type="ECO:0000313" key="1">
    <source>
        <dbReference type="EMBL" id="NJB71961.1"/>
    </source>
</evidence>
<dbReference type="InterPro" id="IPR037883">
    <property type="entry name" value="Knr4/Smi1-like_sf"/>
</dbReference>
<keyword evidence="2" id="KW-1185">Reference proteome</keyword>
<dbReference type="SUPFAM" id="SSF160631">
    <property type="entry name" value="SMI1/KNR4-like"/>
    <property type="match status" value="1"/>
</dbReference>
<proteinExistence type="predicted"/>
<organism evidence="1 2">
    <name type="scientific">Saonia flava</name>
    <dbReference type="NCBI Taxonomy" id="523696"/>
    <lineage>
        <taxon>Bacteria</taxon>
        <taxon>Pseudomonadati</taxon>
        <taxon>Bacteroidota</taxon>
        <taxon>Flavobacteriia</taxon>
        <taxon>Flavobacteriales</taxon>
        <taxon>Flavobacteriaceae</taxon>
        <taxon>Saonia</taxon>
    </lineage>
</organism>
<protein>
    <recommendedName>
        <fullName evidence="3">SMI1/KNR4 family protein</fullName>
    </recommendedName>
</protein>
<name>A0A846QUQ0_9FLAO</name>
<dbReference type="AlphaFoldDB" id="A0A846QUQ0"/>
<accession>A0A846QUQ0</accession>
<gene>
    <name evidence="1" type="ORF">GGR42_002423</name>
</gene>
<sequence length="193" mass="23006">MKEFLEHINHKNPNFQCFDCNDESETLNLNVQVYHTKNESASADELNKLRKLVKNGNEEIVEFYSIMNGVKMYCQNNQPKIELFPIHKLDDENEAWQYDYEGMESNELYDFQKEGIAFGEISQSGNYFIFYQGKVYYADHDGWEETILGNSFFEFLNEMIKDPSKFMYDRGCYSRFEDGKTNKQWIPKQYKSE</sequence>
<evidence type="ECO:0000313" key="2">
    <source>
        <dbReference type="Proteomes" id="UP000590442"/>
    </source>
</evidence>